<feature type="compositionally biased region" description="Polar residues" evidence="1">
    <location>
        <begin position="62"/>
        <end position="76"/>
    </location>
</feature>
<evidence type="ECO:0000256" key="1">
    <source>
        <dbReference type="SAM" id="MobiDB-lite"/>
    </source>
</evidence>
<feature type="region of interest" description="Disordered" evidence="1">
    <location>
        <begin position="62"/>
        <end position="91"/>
    </location>
</feature>
<dbReference type="Proteomes" id="UP000509667">
    <property type="component" value="Chromosome"/>
</dbReference>
<dbReference type="KEGG" id="hrr:HZS55_12945"/>
<organism evidence="2 3">
    <name type="scientific">Halosimplex rubrum</name>
    <dbReference type="NCBI Taxonomy" id="869889"/>
    <lineage>
        <taxon>Archaea</taxon>
        <taxon>Methanobacteriati</taxon>
        <taxon>Methanobacteriota</taxon>
        <taxon>Stenosarchaea group</taxon>
        <taxon>Halobacteria</taxon>
        <taxon>Halobacteriales</taxon>
        <taxon>Haloarculaceae</taxon>
        <taxon>Halosimplex</taxon>
    </lineage>
</organism>
<dbReference type="RefSeq" id="WP_179908077.1">
    <property type="nucleotide sequence ID" value="NZ_CP058910.1"/>
</dbReference>
<dbReference type="EMBL" id="CP058910">
    <property type="protein sequence ID" value="QLH78155.1"/>
    <property type="molecule type" value="Genomic_DNA"/>
</dbReference>
<name>A0A7D5T730_9EURY</name>
<dbReference type="OrthoDB" id="378955at2157"/>
<dbReference type="AlphaFoldDB" id="A0A7D5T730"/>
<gene>
    <name evidence="2" type="ORF">HZS55_12945</name>
</gene>
<proteinExistence type="predicted"/>
<protein>
    <submittedName>
        <fullName evidence="2">Zinc ribbon domain-containing protein</fullName>
    </submittedName>
</protein>
<keyword evidence="3" id="KW-1185">Reference proteome</keyword>
<accession>A0A7D5T730</accession>
<sequence>MTAKKFRLDEASTVRENGYDWNVVECTECGEQVQQRHVEDDGHRQDVCPACDQEMTFDTSNEIEIPSVKSQSTIDWENNHGENGGDAPDAV</sequence>
<evidence type="ECO:0000313" key="2">
    <source>
        <dbReference type="EMBL" id="QLH78155.1"/>
    </source>
</evidence>
<dbReference type="GeneID" id="56078786"/>
<evidence type="ECO:0000313" key="3">
    <source>
        <dbReference type="Proteomes" id="UP000509667"/>
    </source>
</evidence>
<reference evidence="2 3" key="1">
    <citation type="submission" date="2020-07" db="EMBL/GenBank/DDBJ databases">
        <title>Halosimplex pelagicum sp. nov. and Halosimplex rubrum sp. nov., isolated from salted brown alga Laminaria, and emended description of the genus Halosimplex.</title>
        <authorList>
            <person name="Cui H."/>
        </authorList>
    </citation>
    <scope>NUCLEOTIDE SEQUENCE [LARGE SCALE GENOMIC DNA]</scope>
    <source>
        <strain evidence="2 3">R27</strain>
    </source>
</reference>